<evidence type="ECO:0008006" key="4">
    <source>
        <dbReference type="Google" id="ProtNLM"/>
    </source>
</evidence>
<gene>
    <name evidence="2" type="ORF">PXX05_07205</name>
</gene>
<proteinExistence type="predicted"/>
<evidence type="ECO:0000313" key="3">
    <source>
        <dbReference type="Proteomes" id="UP001222087"/>
    </source>
</evidence>
<reference evidence="2 3" key="1">
    <citation type="submission" date="2023-02" db="EMBL/GenBank/DDBJ databases">
        <title>Genome Sequence of L. cardiaca H63T.</title>
        <authorList>
            <person name="Lopez A.E."/>
            <person name="Cianciotto N.P."/>
        </authorList>
    </citation>
    <scope>NUCLEOTIDE SEQUENCE [LARGE SCALE GENOMIC DNA]</scope>
    <source>
        <strain evidence="2 3">H63</strain>
    </source>
</reference>
<dbReference type="RefSeq" id="WP_275090387.1">
    <property type="nucleotide sequence ID" value="NZ_CP119078.1"/>
</dbReference>
<sequence length="120" mass="13301">MKKIVIFLALVMTQIVIAHATSKIVVCTLQGLDETISFTPPAKIGQLPKLDFSYPVDTTIFSMRDGNLLLVAMDHEDSTRPRIFISAQAWENSLYKGQFMTDSGGNQMQLDNGFVSCKAE</sequence>
<keyword evidence="1" id="KW-0732">Signal</keyword>
<name>A0ABY8AV41_9GAMM</name>
<feature type="signal peptide" evidence="1">
    <location>
        <begin position="1"/>
        <end position="20"/>
    </location>
</feature>
<organism evidence="2 3">
    <name type="scientific">Legionella cardiaca</name>
    <dbReference type="NCBI Taxonomy" id="1071983"/>
    <lineage>
        <taxon>Bacteria</taxon>
        <taxon>Pseudomonadati</taxon>
        <taxon>Pseudomonadota</taxon>
        <taxon>Gammaproteobacteria</taxon>
        <taxon>Legionellales</taxon>
        <taxon>Legionellaceae</taxon>
        <taxon>Legionella</taxon>
    </lineage>
</organism>
<dbReference type="Proteomes" id="UP001222087">
    <property type="component" value="Chromosome"/>
</dbReference>
<accession>A0ABY8AV41</accession>
<dbReference type="EMBL" id="CP119078">
    <property type="protein sequence ID" value="WED44567.1"/>
    <property type="molecule type" value="Genomic_DNA"/>
</dbReference>
<evidence type="ECO:0000256" key="1">
    <source>
        <dbReference type="SAM" id="SignalP"/>
    </source>
</evidence>
<evidence type="ECO:0000313" key="2">
    <source>
        <dbReference type="EMBL" id="WED44567.1"/>
    </source>
</evidence>
<feature type="chain" id="PRO_5047352062" description="C-type lysozyme inhibitor domain-containing protein" evidence="1">
    <location>
        <begin position="21"/>
        <end position="120"/>
    </location>
</feature>
<keyword evidence="3" id="KW-1185">Reference proteome</keyword>
<protein>
    <recommendedName>
        <fullName evidence="4">C-type lysozyme inhibitor domain-containing protein</fullName>
    </recommendedName>
</protein>